<dbReference type="KEGG" id="sta:STHERM_c15220"/>
<feature type="compositionally biased region" description="Low complexity" evidence="1">
    <location>
        <begin position="1"/>
        <end position="13"/>
    </location>
</feature>
<evidence type="ECO:0000256" key="1">
    <source>
        <dbReference type="SAM" id="MobiDB-lite"/>
    </source>
</evidence>
<dbReference type="HOGENOM" id="CLU_1420673_0_0_12"/>
<proteinExistence type="predicted"/>
<dbReference type="EMBL" id="CP001698">
    <property type="protein sequence ID" value="ADN02462.1"/>
    <property type="molecule type" value="Genomic_DNA"/>
</dbReference>
<gene>
    <name evidence="2" type="ordered locus">STHERM_c15220</name>
</gene>
<organism evidence="2 3">
    <name type="scientific">Winmispira thermophila (strain ATCC 49972 / DSM 6192 / RI 19.B1)</name>
    <name type="common">Spirochaeta thermophila</name>
    <dbReference type="NCBI Taxonomy" id="665571"/>
    <lineage>
        <taxon>Bacteria</taxon>
        <taxon>Pseudomonadati</taxon>
        <taxon>Spirochaetota</taxon>
        <taxon>Spirochaetia</taxon>
        <taxon>Winmispirales</taxon>
        <taxon>Winmispiraceae</taxon>
        <taxon>Winmispira</taxon>
    </lineage>
</organism>
<dbReference type="AlphaFoldDB" id="E0RTT7"/>
<protein>
    <submittedName>
        <fullName evidence="2">Uncharacterized protein</fullName>
    </submittedName>
</protein>
<name>E0RTT7_WINT6</name>
<reference evidence="2 3" key="2">
    <citation type="journal article" date="2010" name="J. Bacteriol.">
        <title>Genome sequence of the polysaccharide-degrading, thermophilic anaerobe Spirochaeta thermophila DSM 6192.</title>
        <authorList>
            <person name="Angelov A."/>
            <person name="Liebl S."/>
            <person name="Ballschmiter M."/>
            <person name="Bomeke M."/>
            <person name="Lehmann R."/>
            <person name="Liesegang H."/>
            <person name="Daniel R."/>
            <person name="Liebl W."/>
        </authorList>
    </citation>
    <scope>NUCLEOTIDE SEQUENCE [LARGE SCALE GENOMIC DNA]</scope>
    <source>
        <strain evidence="3">ATCC 49972 / DSM 6192 / RI 19.B1</strain>
    </source>
</reference>
<dbReference type="eggNOG" id="COG5551">
    <property type="taxonomic scope" value="Bacteria"/>
</dbReference>
<accession>E0RTT7</accession>
<evidence type="ECO:0000313" key="2">
    <source>
        <dbReference type="EMBL" id="ADN02462.1"/>
    </source>
</evidence>
<dbReference type="Proteomes" id="UP000001296">
    <property type="component" value="Chromosome"/>
</dbReference>
<dbReference type="PaxDb" id="665571-STHERM_c15220"/>
<reference key="1">
    <citation type="submission" date="2009-08" db="EMBL/GenBank/DDBJ databases">
        <title>The genome sequence of Spirochaeta thermophila DSM6192.</title>
        <authorList>
            <person name="Angelov A."/>
            <person name="Mientus M."/>
            <person name="Wittenberg S."/>
            <person name="Lehmann R."/>
            <person name="Liesegang H."/>
            <person name="Daniel R."/>
            <person name="Liebl W."/>
        </authorList>
    </citation>
    <scope>NUCLEOTIDE SEQUENCE</scope>
    <source>
        <strain>DSM 6192</strain>
    </source>
</reference>
<feature type="region of interest" description="Disordered" evidence="1">
    <location>
        <begin position="1"/>
        <end position="20"/>
    </location>
</feature>
<evidence type="ECO:0000313" key="3">
    <source>
        <dbReference type="Proteomes" id="UP000001296"/>
    </source>
</evidence>
<sequence>MMAHAPGSPASSPAPSPTHTFPLTALRMRLTCAPETPVHLEGLRAGTLLRGALLSVMLRTTCALTGVPYERRKEVDSEHVATCPVCWLIQANEQPGNERRGYLITPPLPPAETYLPGQPFTFHITLLGKAVTYIPYFIISSHEMGRTGVGKGRGRPAACAALPRSGRLRVGVLCGPSGGRKGAEGSLRPPP</sequence>